<dbReference type="InterPro" id="IPR045249">
    <property type="entry name" value="HARBI1-like"/>
</dbReference>
<dbReference type="PANTHER" id="PTHR22930:SF237">
    <property type="entry name" value="SI:CH73-257C13.2"/>
    <property type="match status" value="1"/>
</dbReference>
<evidence type="ECO:0000256" key="2">
    <source>
        <dbReference type="ARBA" id="ARBA00004123"/>
    </source>
</evidence>
<dbReference type="PANTHER" id="PTHR22930">
    <property type="match status" value="1"/>
</dbReference>
<evidence type="ECO:0000313" key="10">
    <source>
        <dbReference type="Proteomes" id="UP000261560"/>
    </source>
</evidence>
<organism evidence="9 10">
    <name type="scientific">Oryzias melastigma</name>
    <name type="common">Marine medaka</name>
    <dbReference type="NCBI Taxonomy" id="30732"/>
    <lineage>
        <taxon>Eukaryota</taxon>
        <taxon>Metazoa</taxon>
        <taxon>Chordata</taxon>
        <taxon>Craniata</taxon>
        <taxon>Vertebrata</taxon>
        <taxon>Euteleostomi</taxon>
        <taxon>Actinopterygii</taxon>
        <taxon>Neopterygii</taxon>
        <taxon>Teleostei</taxon>
        <taxon>Neoteleostei</taxon>
        <taxon>Acanthomorphata</taxon>
        <taxon>Ovalentaria</taxon>
        <taxon>Atherinomorphae</taxon>
        <taxon>Beloniformes</taxon>
        <taxon>Adrianichthyidae</taxon>
        <taxon>Oryziinae</taxon>
        <taxon>Oryzias</taxon>
    </lineage>
</organism>
<evidence type="ECO:0000256" key="3">
    <source>
        <dbReference type="ARBA" id="ARBA00006958"/>
    </source>
</evidence>
<dbReference type="GO" id="GO:0005634">
    <property type="term" value="C:nucleus"/>
    <property type="evidence" value="ECO:0007669"/>
    <property type="project" value="UniProtKB-SubCell"/>
</dbReference>
<keyword evidence="7" id="KW-0539">Nucleus</keyword>
<dbReference type="PaxDb" id="30732-ENSOMEP00000027013"/>
<keyword evidence="5" id="KW-0479">Metal-binding</keyword>
<evidence type="ECO:0000259" key="8">
    <source>
        <dbReference type="Pfam" id="PF13359"/>
    </source>
</evidence>
<evidence type="ECO:0000313" key="9">
    <source>
        <dbReference type="Ensembl" id="ENSOMEP00000027013.1"/>
    </source>
</evidence>
<dbReference type="OMA" id="ITHLSHY"/>
<evidence type="ECO:0000256" key="7">
    <source>
        <dbReference type="ARBA" id="ARBA00023242"/>
    </source>
</evidence>
<reference evidence="9" key="2">
    <citation type="submission" date="2025-09" db="UniProtKB">
        <authorList>
            <consortium name="Ensembl"/>
        </authorList>
    </citation>
    <scope>IDENTIFICATION</scope>
</reference>
<dbReference type="GO" id="GO:0046872">
    <property type="term" value="F:metal ion binding"/>
    <property type="evidence" value="ECO:0007669"/>
    <property type="project" value="UniProtKB-KW"/>
</dbReference>
<dbReference type="STRING" id="30732.ENSOMEP00000027013"/>
<comment type="cofactor">
    <cofactor evidence="1">
        <name>a divalent metal cation</name>
        <dbReference type="ChEBI" id="CHEBI:60240"/>
    </cofactor>
</comment>
<reference evidence="9" key="1">
    <citation type="submission" date="2025-08" db="UniProtKB">
        <authorList>
            <consortium name="Ensembl"/>
        </authorList>
    </citation>
    <scope>IDENTIFICATION</scope>
</reference>
<accession>A0A3B3DA74</accession>
<dbReference type="GO" id="GO:0004518">
    <property type="term" value="F:nuclease activity"/>
    <property type="evidence" value="ECO:0007669"/>
    <property type="project" value="UniProtKB-KW"/>
</dbReference>
<evidence type="ECO:0000256" key="5">
    <source>
        <dbReference type="ARBA" id="ARBA00022723"/>
    </source>
</evidence>
<dbReference type="InterPro" id="IPR027806">
    <property type="entry name" value="HARBI1_dom"/>
</dbReference>
<evidence type="ECO:0000256" key="1">
    <source>
        <dbReference type="ARBA" id="ARBA00001968"/>
    </source>
</evidence>
<comment type="subcellular location">
    <subcellularLocation>
        <location evidence="2">Nucleus</location>
    </subcellularLocation>
</comment>
<dbReference type="Ensembl" id="ENSOMET00000003059.1">
    <property type="protein sequence ID" value="ENSOMEP00000027013.1"/>
    <property type="gene ID" value="ENSOMEG00000009210.1"/>
</dbReference>
<dbReference type="Pfam" id="PF13359">
    <property type="entry name" value="DDE_Tnp_4"/>
    <property type="match status" value="1"/>
</dbReference>
<dbReference type="GeneTree" id="ENSGT00940000174412"/>
<protein>
    <recommendedName>
        <fullName evidence="8">DDE Tnp4 domain-containing protein</fullName>
    </recommendedName>
</protein>
<name>A0A3B3DA74_ORYME</name>
<evidence type="ECO:0000256" key="4">
    <source>
        <dbReference type="ARBA" id="ARBA00022722"/>
    </source>
</evidence>
<sequence length="283" mass="31985">MCLSIGAHDNMETTSQQQAINQGSPYTSVLASLWTLANKESYRSIADRFNVAKSTISTNLEHFCSIVNEHLSFHIAWPTANKLHDTISGFQDLGFPNTVSAVDGCHIHIPKPTCDNPNAHYNRKQSYSVLLIGFCHYQRKFCHVNVGHPGSWYDASFPPHCWTYIIGDSAFPLSKHVMKPSKENGHLTARQKHFNQKLNSARVVIEHTFGLLKTKFRRLKFLHHKHLHSVPSTVTTCCILHNICLDTDDTFEEYGEENISLGEDPAHPPNDGQNYRDCVCNTI</sequence>
<keyword evidence="6" id="KW-0378">Hydrolase</keyword>
<proteinExistence type="inferred from homology"/>
<keyword evidence="4" id="KW-0540">Nuclease</keyword>
<feature type="domain" description="DDE Tnp4" evidence="8">
    <location>
        <begin position="102"/>
        <end position="242"/>
    </location>
</feature>
<dbReference type="Proteomes" id="UP000261560">
    <property type="component" value="Unplaced"/>
</dbReference>
<comment type="similarity">
    <text evidence="3">Belongs to the HARBI1 family.</text>
</comment>
<keyword evidence="10" id="KW-1185">Reference proteome</keyword>
<dbReference type="GO" id="GO:0016787">
    <property type="term" value="F:hydrolase activity"/>
    <property type="evidence" value="ECO:0007669"/>
    <property type="project" value="UniProtKB-KW"/>
</dbReference>
<dbReference type="AlphaFoldDB" id="A0A3B3DA74"/>
<evidence type="ECO:0000256" key="6">
    <source>
        <dbReference type="ARBA" id="ARBA00022801"/>
    </source>
</evidence>